<dbReference type="GeneID" id="80105076"/>
<reference evidence="2" key="3">
    <citation type="submission" date="2024-03" db="EMBL/GenBank/DDBJ databases">
        <authorList>
            <person name="Sun Q."/>
            <person name="Sedlacek I."/>
        </authorList>
    </citation>
    <scope>NUCLEOTIDE SEQUENCE</scope>
    <source>
        <strain evidence="2">CCM 8635</strain>
    </source>
</reference>
<accession>N9PQN2</accession>
<dbReference type="HOGENOM" id="CLU_175462_3_0_6"/>
<dbReference type="PATRIC" id="fig|1217698.3.peg.3512"/>
<evidence type="ECO:0000313" key="4">
    <source>
        <dbReference type="Proteomes" id="UP000652691"/>
    </source>
</evidence>
<protein>
    <recommendedName>
        <fullName evidence="5">Phage tail protein</fullName>
    </recommendedName>
</protein>
<keyword evidence="3" id="KW-1185">Reference proteome</keyword>
<dbReference type="Proteomes" id="UP000652691">
    <property type="component" value="Unassembled WGS sequence"/>
</dbReference>
<dbReference type="AlphaFoldDB" id="N9PQN2"/>
<evidence type="ECO:0000313" key="2">
    <source>
        <dbReference type="EMBL" id="GGH39254.1"/>
    </source>
</evidence>
<dbReference type="InterPro" id="IPR018392">
    <property type="entry name" value="LysM"/>
</dbReference>
<dbReference type="EMBL" id="APSA01000018">
    <property type="protein sequence ID" value="ENX35773.1"/>
    <property type="molecule type" value="Genomic_DNA"/>
</dbReference>
<dbReference type="STRING" id="1217698.F888_03606"/>
<evidence type="ECO:0000313" key="1">
    <source>
        <dbReference type="EMBL" id="ENX35773.1"/>
    </source>
</evidence>
<evidence type="ECO:0000313" key="3">
    <source>
        <dbReference type="Proteomes" id="UP000013200"/>
    </source>
</evidence>
<gene>
    <name evidence="1" type="ORF">F888_03606</name>
    <name evidence="2" type="ORF">GCM10007354_24940</name>
</gene>
<dbReference type="Gene3D" id="3.10.350.10">
    <property type="entry name" value="LysM domain"/>
    <property type="match status" value="1"/>
</dbReference>
<evidence type="ECO:0008006" key="5">
    <source>
        <dbReference type="Google" id="ProtNLM"/>
    </source>
</evidence>
<reference evidence="1 3" key="1">
    <citation type="submission" date="2013-02" db="EMBL/GenBank/DDBJ databases">
        <title>The Genome Sequence of Acinetobacter sp. NIPH 3623.</title>
        <authorList>
            <consortium name="The Broad Institute Genome Sequencing Platform"/>
            <consortium name="The Broad Institute Genome Sequencing Center for Infectious Disease"/>
            <person name="Cerqueira G."/>
            <person name="Feldgarden M."/>
            <person name="Courvalin P."/>
            <person name="Perichon B."/>
            <person name="Grillot-Courvalin C."/>
            <person name="Clermont D."/>
            <person name="Rocha E."/>
            <person name="Yoon E.-J."/>
            <person name="Nemec A."/>
            <person name="Walker B."/>
            <person name="Young S.K."/>
            <person name="Zeng Q."/>
            <person name="Gargeya S."/>
            <person name="Fitzgerald M."/>
            <person name="Haas B."/>
            <person name="Abouelleil A."/>
            <person name="Alvarado L."/>
            <person name="Arachchi H.M."/>
            <person name="Berlin A.M."/>
            <person name="Chapman S.B."/>
            <person name="Dewar J."/>
            <person name="Goldberg J."/>
            <person name="Griggs A."/>
            <person name="Gujja S."/>
            <person name="Hansen M."/>
            <person name="Howarth C."/>
            <person name="Imamovic A."/>
            <person name="Larimer J."/>
            <person name="McCowan C."/>
            <person name="Murphy C."/>
            <person name="Neiman D."/>
            <person name="Pearson M."/>
            <person name="Priest M."/>
            <person name="Roberts A."/>
            <person name="Saif S."/>
            <person name="Shea T."/>
            <person name="Sisk P."/>
            <person name="Sykes S."/>
            <person name="Wortman J."/>
            <person name="Nusbaum C."/>
            <person name="Birren B."/>
        </authorList>
    </citation>
    <scope>NUCLEOTIDE SEQUENCE [LARGE SCALE GENOMIC DNA]</scope>
    <source>
        <strain evidence="1 3">NIPH 3623</strain>
    </source>
</reference>
<dbReference type="EMBL" id="BMDA01000003">
    <property type="protein sequence ID" value="GGH39254.1"/>
    <property type="molecule type" value="Genomic_DNA"/>
</dbReference>
<dbReference type="CDD" id="cd00118">
    <property type="entry name" value="LysM"/>
    <property type="match status" value="1"/>
</dbReference>
<reference evidence="2 4" key="2">
    <citation type="journal article" date="2014" name="Int. J. Syst. Evol. Microbiol.">
        <title>Complete genome sequence of Corynebacterium casei LMG S-19264T (=DSM 44701T), isolated from a smear-ripened cheese.</title>
        <authorList>
            <consortium name="US DOE Joint Genome Institute (JGI-PGF)"/>
            <person name="Walter F."/>
            <person name="Albersmeier A."/>
            <person name="Kalinowski J."/>
            <person name="Ruckert C."/>
        </authorList>
    </citation>
    <scope>NUCLEOTIDE SEQUENCE [LARGE SCALE GENOMIC DNA]</scope>
    <source>
        <strain evidence="2 4">CCM 8635</strain>
    </source>
</reference>
<dbReference type="InterPro" id="IPR036779">
    <property type="entry name" value="LysM_dom_sf"/>
</dbReference>
<name>N9PQN2_9GAMM</name>
<sequence>MREVKAIQGDTLESIAYRYYGTKAVEMLPALLEANASINQIFLNELQKIQLPELTKATAPQMLKLWD</sequence>
<organism evidence="1 3">
    <name type="scientific">Acinetobacter courvalinii</name>
    <dbReference type="NCBI Taxonomy" id="280147"/>
    <lineage>
        <taxon>Bacteria</taxon>
        <taxon>Pseudomonadati</taxon>
        <taxon>Pseudomonadota</taxon>
        <taxon>Gammaproteobacteria</taxon>
        <taxon>Moraxellales</taxon>
        <taxon>Moraxellaceae</taxon>
        <taxon>Acinetobacter</taxon>
    </lineage>
</organism>
<proteinExistence type="predicted"/>
<dbReference type="InterPro" id="IPR008861">
    <property type="entry name" value="GpX-like"/>
</dbReference>
<dbReference type="RefSeq" id="WP_005289094.1">
    <property type="nucleotide sequence ID" value="NZ_BMDA01000003.1"/>
</dbReference>
<dbReference type="Pfam" id="PF05489">
    <property type="entry name" value="Phage_tail_X"/>
    <property type="match status" value="1"/>
</dbReference>
<dbReference type="Proteomes" id="UP000013200">
    <property type="component" value="Unassembled WGS sequence"/>
</dbReference>
<comment type="caution">
    <text evidence="1">The sequence shown here is derived from an EMBL/GenBank/DDBJ whole genome shotgun (WGS) entry which is preliminary data.</text>
</comment>